<dbReference type="Proteomes" id="UP000184222">
    <property type="component" value="Chromosome"/>
</dbReference>
<reference evidence="1 2" key="1">
    <citation type="journal article" date="2016" name="Appl. Environ. Microbiol.">
        <title>Whole genome relationships among Francisella bacteria of diverse origin define new species and provide specific regions for detection.</title>
        <authorList>
            <person name="Challacombe J.F."/>
            <person name="Petersen J.M."/>
            <person name="Gallegos-Graves V."/>
            <person name="Hodge D."/>
            <person name="Pillai S."/>
            <person name="Kuske C.R."/>
        </authorList>
    </citation>
    <scope>NUCLEOTIDE SEQUENCE [LARGE SCALE GENOMIC DNA]</scope>
    <source>
        <strain evidence="2">TX07-7310</strain>
    </source>
</reference>
<gene>
    <name evidence="1" type="ORF">F7310_08395</name>
</gene>
<dbReference type="AlphaFoldDB" id="A0A1L4BU58"/>
<dbReference type="EMBL" id="CP016796">
    <property type="protein sequence ID" value="API87381.1"/>
    <property type="molecule type" value="Genomic_DNA"/>
</dbReference>
<evidence type="ECO:0000313" key="2">
    <source>
        <dbReference type="Proteomes" id="UP000184222"/>
    </source>
</evidence>
<name>A0A1L4BU58_9GAMM</name>
<proteinExistence type="predicted"/>
<dbReference type="OrthoDB" id="9981930at2"/>
<keyword evidence="2" id="KW-1185">Reference proteome</keyword>
<sequence length="361" mass="40180">MKKRIFLSIGLLVSFGSLYAKELYSRNCDSIPEDIPIYKGIDKGNWNGYSEGQFIKFKDKIYELKGDWWTSKSPEENKYWMFCKNIDKPVLLITMPQKPSSINTRVKPFVTIYENNTQIAKLDSVGWGDSTKLKVEPGTIKVNVANIGSNIGYSYPSETNVRREGKKSINVYFKNIDAGSVNINAKIKLSSGSSLKYVPYTIKNISGDIVSKGKLALNSKTLLSDLPVKSNKGTEYIIQTGKVVNGGKLIKALPKTVVINKDKTTNVNLDFESWSTATERVDIAVSDLPKGKQATLDLISKEGDIKKIKIENNGTHTVLLPKDNTCWKLLVDKDLQGHKVNVTPNSFVTNKSCLNGRLNVS</sequence>
<dbReference type="RefSeq" id="WP_072713165.1">
    <property type="nucleotide sequence ID" value="NZ_CP016796.1"/>
</dbReference>
<organism evidence="1 2">
    <name type="scientific">Francisella uliginis</name>
    <dbReference type="NCBI Taxonomy" id="573570"/>
    <lineage>
        <taxon>Bacteria</taxon>
        <taxon>Pseudomonadati</taxon>
        <taxon>Pseudomonadota</taxon>
        <taxon>Gammaproteobacteria</taxon>
        <taxon>Thiotrichales</taxon>
        <taxon>Francisellaceae</taxon>
        <taxon>Francisella</taxon>
    </lineage>
</organism>
<accession>A0A1L4BU58</accession>
<protein>
    <submittedName>
        <fullName evidence="1">Uncharacterized protein</fullName>
    </submittedName>
</protein>
<dbReference type="KEGG" id="frx:F7310_08395"/>
<evidence type="ECO:0000313" key="1">
    <source>
        <dbReference type="EMBL" id="API87381.1"/>
    </source>
</evidence>